<keyword evidence="2" id="KW-0436">Ligase</keyword>
<keyword evidence="5" id="KW-0234">DNA repair</keyword>
<evidence type="ECO:0000313" key="9">
    <source>
        <dbReference type="Proteomes" id="UP001412239"/>
    </source>
</evidence>
<evidence type="ECO:0000259" key="7">
    <source>
        <dbReference type="PROSITE" id="PS50160"/>
    </source>
</evidence>
<comment type="cofactor">
    <cofactor evidence="1">
        <name>a divalent metal cation</name>
        <dbReference type="ChEBI" id="CHEBI:60240"/>
    </cofactor>
</comment>
<dbReference type="GO" id="GO:0005524">
    <property type="term" value="F:ATP binding"/>
    <property type="evidence" value="ECO:0007669"/>
    <property type="project" value="InterPro"/>
</dbReference>
<feature type="domain" description="ATP-dependent DNA ligase family profile" evidence="7">
    <location>
        <begin position="354"/>
        <end position="441"/>
    </location>
</feature>
<organism evidence="8 9">
    <name type="scientific">Tuber aestivum</name>
    <name type="common">summer truffle</name>
    <dbReference type="NCBI Taxonomy" id="59557"/>
    <lineage>
        <taxon>Eukaryota</taxon>
        <taxon>Fungi</taxon>
        <taxon>Dikarya</taxon>
        <taxon>Ascomycota</taxon>
        <taxon>Pezizomycotina</taxon>
        <taxon>Pezizomycetes</taxon>
        <taxon>Pezizales</taxon>
        <taxon>Tuberaceae</taxon>
        <taxon>Tuber</taxon>
    </lineage>
</organism>
<dbReference type="Gene3D" id="2.40.50.140">
    <property type="entry name" value="Nucleic acid-binding proteins"/>
    <property type="match status" value="1"/>
</dbReference>
<keyword evidence="4" id="KW-0227">DNA damage</keyword>
<evidence type="ECO:0000256" key="1">
    <source>
        <dbReference type="ARBA" id="ARBA00001968"/>
    </source>
</evidence>
<feature type="region of interest" description="Disordered" evidence="6">
    <location>
        <begin position="177"/>
        <end position="260"/>
    </location>
</feature>
<name>A0A292PPV1_9PEZI</name>
<dbReference type="PANTHER" id="PTHR47810:SF1">
    <property type="entry name" value="DNA LIGASE B"/>
    <property type="match status" value="1"/>
</dbReference>
<dbReference type="EMBL" id="LN891130">
    <property type="protein sequence ID" value="CUS08510.1"/>
    <property type="molecule type" value="Genomic_DNA"/>
</dbReference>
<evidence type="ECO:0000256" key="5">
    <source>
        <dbReference type="ARBA" id="ARBA00023204"/>
    </source>
</evidence>
<dbReference type="GO" id="GO:0006281">
    <property type="term" value="P:DNA repair"/>
    <property type="evidence" value="ECO:0007669"/>
    <property type="project" value="UniProtKB-KW"/>
</dbReference>
<dbReference type="Gene3D" id="3.30.1490.70">
    <property type="match status" value="1"/>
</dbReference>
<gene>
    <name evidence="8" type="ORF">GSTUAT00007444001</name>
</gene>
<dbReference type="InterPro" id="IPR050326">
    <property type="entry name" value="NAD_dep_DNA_ligaseB"/>
</dbReference>
<dbReference type="InterPro" id="IPR012310">
    <property type="entry name" value="DNA_ligase_ATP-dep_cent"/>
</dbReference>
<dbReference type="AlphaFoldDB" id="A0A292PPV1"/>
<dbReference type="CDD" id="cd08041">
    <property type="entry name" value="OBF_kDNA_ligase_like"/>
    <property type="match status" value="1"/>
</dbReference>
<dbReference type="InterPro" id="IPR029319">
    <property type="entry name" value="DNA_ligase_OB"/>
</dbReference>
<dbReference type="NCBIfam" id="NF006592">
    <property type="entry name" value="PRK09125.1"/>
    <property type="match status" value="1"/>
</dbReference>
<evidence type="ECO:0000256" key="3">
    <source>
        <dbReference type="ARBA" id="ARBA00022705"/>
    </source>
</evidence>
<accession>A0A292PPV1</accession>
<dbReference type="Proteomes" id="UP001412239">
    <property type="component" value="Unassembled WGS sequence"/>
</dbReference>
<dbReference type="GO" id="GO:0003910">
    <property type="term" value="F:DNA ligase (ATP) activity"/>
    <property type="evidence" value="ECO:0007669"/>
    <property type="project" value="InterPro"/>
</dbReference>
<dbReference type="Gene3D" id="3.30.470.30">
    <property type="entry name" value="DNA ligase/mRNA capping enzyme"/>
    <property type="match status" value="1"/>
</dbReference>
<dbReference type="InterPro" id="IPR012340">
    <property type="entry name" value="NA-bd_OB-fold"/>
</dbReference>
<dbReference type="CDD" id="cd07896">
    <property type="entry name" value="Adenylation_kDNA_ligase_like"/>
    <property type="match status" value="1"/>
</dbReference>
<dbReference type="Pfam" id="PF14743">
    <property type="entry name" value="DNA_ligase_OB_2"/>
    <property type="match status" value="1"/>
</dbReference>
<dbReference type="GO" id="GO:0006310">
    <property type="term" value="P:DNA recombination"/>
    <property type="evidence" value="ECO:0007669"/>
    <property type="project" value="InterPro"/>
</dbReference>
<sequence>MHLACMKVRRTRKGDREIERERERRIVCVGYFSPLGGMRNAIRMGGFRCAVGIGKSRAGYSKLEGRRTKRDKMPRAKRQDEAFKINGIRPWVYLSRGDTLSASSDTDDGRFVMSRVGNHYRCECPDWSNSSGPRVARTCRHLRALLGDDYEIARLAVHGVKIGDGGDKTLVVGSRLRKRSATPIGGEEEDEDEKDDFKPEKKTRKRDRKGKQVAGKDDDDEGKDAEIEEEKEEAEKPAKRPRRTVTTAASKKAAAAKKAKAGSFKPLLAEKWDLEKGRDPKGWLMSEKLDGVRAYWDGETLRSRQGNPFYAPAWFTKRMPKDITLDGELFTTRGGFQDCVSIVRTQNKPDAWKFSVTYQIFDIPSMGDKPFEERIAYLKDLFGRLRIRWVHVLEHTICKGRPHLFDTLDKVTANKGEGLMLREPGSLYVNSRSKTLLKVKRFFDADAIVRGHERGSGKNSNCAGALRVEMLDDNREPTGRFFKIGTGLTDKQRQNPPRIGTIVIYRFQELSRDGNPRFPAYVGERAD</sequence>
<feature type="compositionally biased region" description="Acidic residues" evidence="6">
    <location>
        <begin position="217"/>
        <end position="232"/>
    </location>
</feature>
<protein>
    <recommendedName>
        <fullName evidence="7">ATP-dependent DNA ligase family profile domain-containing protein</fullName>
    </recommendedName>
</protein>
<feature type="compositionally biased region" description="Basic residues" evidence="6">
    <location>
        <begin position="201"/>
        <end position="211"/>
    </location>
</feature>
<dbReference type="GO" id="GO:0006260">
    <property type="term" value="P:DNA replication"/>
    <property type="evidence" value="ECO:0007669"/>
    <property type="project" value="UniProtKB-KW"/>
</dbReference>
<evidence type="ECO:0000256" key="6">
    <source>
        <dbReference type="SAM" id="MobiDB-lite"/>
    </source>
</evidence>
<dbReference type="Pfam" id="PF01068">
    <property type="entry name" value="DNA_ligase_A_M"/>
    <property type="match status" value="1"/>
</dbReference>
<keyword evidence="9" id="KW-1185">Reference proteome</keyword>
<proteinExistence type="predicted"/>
<reference evidence="8" key="1">
    <citation type="submission" date="2015-10" db="EMBL/GenBank/DDBJ databases">
        <authorList>
            <person name="Regsiter A."/>
            <person name="william w."/>
        </authorList>
    </citation>
    <scope>NUCLEOTIDE SEQUENCE</scope>
    <source>
        <strain evidence="8">Montdore</strain>
    </source>
</reference>
<dbReference type="SUPFAM" id="SSF56091">
    <property type="entry name" value="DNA ligase/mRNA capping enzyme, catalytic domain"/>
    <property type="match status" value="1"/>
</dbReference>
<evidence type="ECO:0000313" key="8">
    <source>
        <dbReference type="EMBL" id="CUS08510.1"/>
    </source>
</evidence>
<dbReference type="PROSITE" id="PS50160">
    <property type="entry name" value="DNA_LIGASE_A3"/>
    <property type="match status" value="1"/>
</dbReference>
<keyword evidence="3" id="KW-0235">DNA replication</keyword>
<evidence type="ECO:0000256" key="2">
    <source>
        <dbReference type="ARBA" id="ARBA00022598"/>
    </source>
</evidence>
<dbReference type="PANTHER" id="PTHR47810">
    <property type="entry name" value="DNA LIGASE"/>
    <property type="match status" value="1"/>
</dbReference>
<evidence type="ECO:0000256" key="4">
    <source>
        <dbReference type="ARBA" id="ARBA00022763"/>
    </source>
</evidence>
<dbReference type="SUPFAM" id="SSF50249">
    <property type="entry name" value="Nucleic acid-binding proteins"/>
    <property type="match status" value="1"/>
</dbReference>